<dbReference type="RefSeq" id="WP_006951611.1">
    <property type="nucleotide sequence ID" value="NZ_JH594521.1"/>
</dbReference>
<protein>
    <recommendedName>
        <fullName evidence="3">Outer membrane protein beta-barrel domain-containing protein</fullName>
    </recommendedName>
</protein>
<dbReference type="EMBL" id="AGWK01000018">
    <property type="protein sequence ID" value="EHO72806.1"/>
    <property type="molecule type" value="Genomic_DNA"/>
</dbReference>
<dbReference type="SUPFAM" id="SSF56925">
    <property type="entry name" value="OMPA-like"/>
    <property type="match status" value="1"/>
</dbReference>
<dbReference type="PATRIC" id="fig|883158.3.peg.578"/>
<dbReference type="STRING" id="883158.HMPREF9140_00566"/>
<dbReference type="HOGENOM" id="CLU_082049_5_2_10"/>
<dbReference type="eggNOG" id="COG3637">
    <property type="taxonomic scope" value="Bacteria"/>
</dbReference>
<gene>
    <name evidence="4" type="ORF">HMPREF9140_00566</name>
</gene>
<dbReference type="InterPro" id="IPR027385">
    <property type="entry name" value="Beta-barrel_OMP"/>
</dbReference>
<proteinExistence type="predicted"/>
<dbReference type="InterPro" id="IPR011250">
    <property type="entry name" value="OMP/PagP_B-barrel"/>
</dbReference>
<reference evidence="4 5" key="1">
    <citation type="submission" date="2011-12" db="EMBL/GenBank/DDBJ databases">
        <title>The Genome Sequence of Prevotella micans F0438.</title>
        <authorList>
            <consortium name="The Broad Institute Genome Sequencing Platform"/>
            <person name="Earl A."/>
            <person name="Ward D."/>
            <person name="Feldgarden M."/>
            <person name="Gevers D."/>
            <person name="Izard J."/>
            <person name="Baranova O.V."/>
            <person name="Blanton J.M."/>
            <person name="Wade W.G."/>
            <person name="Dewhirst F.E."/>
            <person name="Young S.K."/>
            <person name="Zeng Q."/>
            <person name="Gargeya S."/>
            <person name="Fitzgerald M."/>
            <person name="Haas B."/>
            <person name="Abouelleil A."/>
            <person name="Alvarado L."/>
            <person name="Arachchi H.M."/>
            <person name="Berlin A."/>
            <person name="Chapman S.B."/>
            <person name="Gearin G."/>
            <person name="Goldberg J."/>
            <person name="Griggs A."/>
            <person name="Gujja S."/>
            <person name="Hansen M."/>
            <person name="Heiman D."/>
            <person name="Howarth C."/>
            <person name="Larimer J."/>
            <person name="Lui A."/>
            <person name="MacDonald P.J.P."/>
            <person name="McCowen C."/>
            <person name="Montmayeur A."/>
            <person name="Murphy C."/>
            <person name="Neiman D."/>
            <person name="Pearson M."/>
            <person name="Priest M."/>
            <person name="Roberts A."/>
            <person name="Saif S."/>
            <person name="Shea T."/>
            <person name="Sisk P."/>
            <person name="Stolte C."/>
            <person name="Sykes S."/>
            <person name="Wortman J."/>
            <person name="Nusbaum C."/>
            <person name="Birren B."/>
        </authorList>
    </citation>
    <scope>NUCLEOTIDE SEQUENCE [LARGE SCALE GENOMIC DNA]</scope>
    <source>
        <strain evidence="4 5">F0438</strain>
    </source>
</reference>
<accession>H1Q0X8</accession>
<feature type="signal peptide" evidence="2">
    <location>
        <begin position="1"/>
        <end position="23"/>
    </location>
</feature>
<keyword evidence="1 2" id="KW-0732">Signal</keyword>
<dbReference type="Gene3D" id="2.40.160.20">
    <property type="match status" value="1"/>
</dbReference>
<dbReference type="Proteomes" id="UP000016023">
    <property type="component" value="Unassembled WGS sequence"/>
</dbReference>
<evidence type="ECO:0000259" key="3">
    <source>
        <dbReference type="Pfam" id="PF13505"/>
    </source>
</evidence>
<evidence type="ECO:0000313" key="5">
    <source>
        <dbReference type="Proteomes" id="UP000016023"/>
    </source>
</evidence>
<dbReference type="AlphaFoldDB" id="H1Q0X8"/>
<dbReference type="Pfam" id="PF13505">
    <property type="entry name" value="OMP_b-brl"/>
    <property type="match status" value="1"/>
</dbReference>
<comment type="caution">
    <text evidence="4">The sequence shown here is derived from an EMBL/GenBank/DDBJ whole genome shotgun (WGS) entry which is preliminary data.</text>
</comment>
<evidence type="ECO:0000313" key="4">
    <source>
        <dbReference type="EMBL" id="EHO72806.1"/>
    </source>
</evidence>
<keyword evidence="5" id="KW-1185">Reference proteome</keyword>
<organism evidence="4 5">
    <name type="scientific">Prevotella micans F0438</name>
    <dbReference type="NCBI Taxonomy" id="883158"/>
    <lineage>
        <taxon>Bacteria</taxon>
        <taxon>Pseudomonadati</taxon>
        <taxon>Bacteroidota</taxon>
        <taxon>Bacteroidia</taxon>
        <taxon>Bacteroidales</taxon>
        <taxon>Prevotellaceae</taxon>
        <taxon>Prevotella</taxon>
    </lineage>
</organism>
<feature type="chain" id="PRO_5003553649" description="Outer membrane protein beta-barrel domain-containing protein" evidence="2">
    <location>
        <begin position="24"/>
        <end position="205"/>
    </location>
</feature>
<name>H1Q0X8_9BACT</name>
<evidence type="ECO:0000256" key="2">
    <source>
        <dbReference type="SAM" id="SignalP"/>
    </source>
</evidence>
<feature type="domain" description="Outer membrane protein beta-barrel" evidence="3">
    <location>
        <begin position="8"/>
        <end position="205"/>
    </location>
</feature>
<sequence>MKKKFLSIALLASAMMIPNTATAQQNLHFGVKAGLNVTDMKLDTDVFKKSNQIGWFFGPTVKLTLPIVGLGVDGSILYDHRAAKVTTEGESKDIKQDKIAIPINARYSIGLGSSLNVLLYAGPQWGINVGDKDFKWKDKRSYSLNKSSFSVNIGAGVTLVEHLQITANYNIVLGKSADVTFEEASKILHKDSRNNSWQIGVAYFF</sequence>
<evidence type="ECO:0000256" key="1">
    <source>
        <dbReference type="ARBA" id="ARBA00022729"/>
    </source>
</evidence>